<dbReference type="GO" id="GO:0015421">
    <property type="term" value="F:ABC-type oligopeptide transporter activity"/>
    <property type="evidence" value="ECO:0007669"/>
    <property type="project" value="TreeGrafter"/>
</dbReference>
<evidence type="ECO:0000313" key="10">
    <source>
        <dbReference type="EMBL" id="AXQ54072.1"/>
    </source>
</evidence>
<dbReference type="GO" id="GO:0005886">
    <property type="term" value="C:plasma membrane"/>
    <property type="evidence" value="ECO:0007669"/>
    <property type="project" value="UniProtKB-SubCell"/>
</dbReference>
<dbReference type="InterPro" id="IPR003439">
    <property type="entry name" value="ABC_transporter-like_ATP-bd"/>
</dbReference>
<feature type="domain" description="ABC transporter" evidence="8">
    <location>
        <begin position="355"/>
        <end position="603"/>
    </location>
</feature>
<evidence type="ECO:0000259" key="9">
    <source>
        <dbReference type="PROSITE" id="PS50929"/>
    </source>
</evidence>
<keyword evidence="4 10" id="KW-0067">ATP-binding</keyword>
<proteinExistence type="predicted"/>
<dbReference type="PROSITE" id="PS50929">
    <property type="entry name" value="ABC_TM1F"/>
    <property type="match status" value="1"/>
</dbReference>
<feature type="transmembrane region" description="Helical" evidence="7">
    <location>
        <begin position="290"/>
        <end position="312"/>
    </location>
</feature>
<dbReference type="AlphaFoldDB" id="A0A385D6S9"/>
<feature type="transmembrane region" description="Helical" evidence="7">
    <location>
        <begin position="163"/>
        <end position="188"/>
    </location>
</feature>
<feature type="transmembrane region" description="Helical" evidence="7">
    <location>
        <begin position="41"/>
        <end position="62"/>
    </location>
</feature>
<evidence type="ECO:0000256" key="6">
    <source>
        <dbReference type="ARBA" id="ARBA00023136"/>
    </source>
</evidence>
<feature type="domain" description="ABC transmembrane type-1" evidence="9">
    <location>
        <begin position="156"/>
        <end position="320"/>
    </location>
</feature>
<dbReference type="PROSITE" id="PS50893">
    <property type="entry name" value="ABC_TRANSPORTER_2"/>
    <property type="match status" value="1"/>
</dbReference>
<gene>
    <name evidence="10" type="ORF">D0C37_05320</name>
</gene>
<dbReference type="SMART" id="SM00382">
    <property type="entry name" value="AAA"/>
    <property type="match status" value="1"/>
</dbReference>
<keyword evidence="6 7" id="KW-0472">Membrane</keyword>
<dbReference type="InterPro" id="IPR003593">
    <property type="entry name" value="AAA+_ATPase"/>
</dbReference>
<dbReference type="EMBL" id="CP031742">
    <property type="protein sequence ID" value="AXQ54072.1"/>
    <property type="molecule type" value="Genomic_DNA"/>
</dbReference>
<dbReference type="GO" id="GO:0005524">
    <property type="term" value="F:ATP binding"/>
    <property type="evidence" value="ECO:0007669"/>
    <property type="project" value="UniProtKB-KW"/>
</dbReference>
<comment type="subcellular location">
    <subcellularLocation>
        <location evidence="1">Cell membrane</location>
        <topology evidence="1">Multi-pass membrane protein</topology>
    </subcellularLocation>
</comment>
<dbReference type="InterPro" id="IPR027417">
    <property type="entry name" value="P-loop_NTPase"/>
</dbReference>
<dbReference type="GO" id="GO:0016887">
    <property type="term" value="F:ATP hydrolysis activity"/>
    <property type="evidence" value="ECO:0007669"/>
    <property type="project" value="InterPro"/>
</dbReference>
<dbReference type="InterPro" id="IPR039421">
    <property type="entry name" value="Type_1_exporter"/>
</dbReference>
<organism evidence="10 11">
    <name type="scientific">Streptomyces koyangensis</name>
    <dbReference type="NCBI Taxonomy" id="188770"/>
    <lineage>
        <taxon>Bacteria</taxon>
        <taxon>Bacillati</taxon>
        <taxon>Actinomycetota</taxon>
        <taxon>Actinomycetes</taxon>
        <taxon>Kitasatosporales</taxon>
        <taxon>Streptomycetaceae</taxon>
        <taxon>Streptomyces</taxon>
        <taxon>Streptomyces aurantiacus group</taxon>
    </lineage>
</organism>
<evidence type="ECO:0000256" key="1">
    <source>
        <dbReference type="ARBA" id="ARBA00004651"/>
    </source>
</evidence>
<dbReference type="PANTHER" id="PTHR43394">
    <property type="entry name" value="ATP-DEPENDENT PERMEASE MDL1, MITOCHONDRIAL"/>
    <property type="match status" value="1"/>
</dbReference>
<protein>
    <submittedName>
        <fullName evidence="10">ABC transporter ATP-binding protein</fullName>
    </submittedName>
</protein>
<evidence type="ECO:0000256" key="3">
    <source>
        <dbReference type="ARBA" id="ARBA00022741"/>
    </source>
</evidence>
<keyword evidence="2 7" id="KW-0812">Transmembrane</keyword>
<dbReference type="Pfam" id="PF00005">
    <property type="entry name" value="ABC_tran"/>
    <property type="match status" value="1"/>
</dbReference>
<feature type="transmembrane region" description="Helical" evidence="7">
    <location>
        <begin position="258"/>
        <end position="284"/>
    </location>
</feature>
<feature type="transmembrane region" description="Helical" evidence="7">
    <location>
        <begin position="74"/>
        <end position="95"/>
    </location>
</feature>
<reference evidence="10 11" key="1">
    <citation type="submission" date="2018-08" db="EMBL/GenBank/DDBJ databases">
        <authorList>
            <person name="Ferrada E.E."/>
            <person name="Latorre B.A."/>
        </authorList>
    </citation>
    <scope>NUCLEOTIDE SEQUENCE [LARGE SCALE GENOMIC DNA]</scope>
    <source>
        <strain evidence="10 11">VK-A60T</strain>
    </source>
</reference>
<dbReference type="SUPFAM" id="SSF52540">
    <property type="entry name" value="P-loop containing nucleoside triphosphate hydrolases"/>
    <property type="match status" value="1"/>
</dbReference>
<dbReference type="InterPro" id="IPR036640">
    <property type="entry name" value="ABC1_TM_sf"/>
</dbReference>
<evidence type="ECO:0000256" key="4">
    <source>
        <dbReference type="ARBA" id="ARBA00022840"/>
    </source>
</evidence>
<keyword evidence="3" id="KW-0547">Nucleotide-binding</keyword>
<dbReference type="Gene3D" id="1.20.1560.10">
    <property type="entry name" value="ABC transporter type 1, transmembrane domain"/>
    <property type="match status" value="1"/>
</dbReference>
<evidence type="ECO:0000313" key="11">
    <source>
        <dbReference type="Proteomes" id="UP000259636"/>
    </source>
</evidence>
<dbReference type="InterPro" id="IPR011527">
    <property type="entry name" value="ABC1_TM_dom"/>
</dbReference>
<sequence length="609" mass="65528">MSTEPPPGTAGTKGELSDLRGLRTVLRLSFVADRRRATATLLMFALRPLGQVLAVVWLGLLVDAAGRGDTSSAWGYALASALTMGLTVLVMRLSLNVSALMIENTAHHADLRMQSLANRIPGLGHYENPAYLDRLEHLRQERQHLAEGADVVGLELGVLVRTLATVALLALISPWLLLLPLATLLSLAAGRHAERLRQTALTEAAADLRRARDLFQLASSPDAAMELRVFGLAPTIEARHADSTERARATLASANWRGLWLTTLGWAVFSTGYLTALLLVVAAYRNGTASVGQVVLALLLITGMNLQIDLLVRFTKALLRMARAGALYDWLERFSAAERITGTGVLPPERLTDGITLRGVTFRYPGTSGAPVLDAVDLRLPAGSVVALVGENGAGKSTLVKLLAGFYRPTSGELLADDVDLTAVAPEAWRAQVTAAFQDFARLEFTLRDVVGVGDLSRAEDPDALIGALDQAAAGDLAERLPLGLDTPLGSSFPDGAKLSGGQWQKTALARSAMRETPLLLLFDEPTSAIDAVAEQELLDRYLLTARTLTRATGAVAVIVTHRLSTLNHADLVVFLKHGKVHEFGPHQELLANGDDYARLFELQRRAYR</sequence>
<dbReference type="SUPFAM" id="SSF90123">
    <property type="entry name" value="ABC transporter transmembrane region"/>
    <property type="match status" value="1"/>
</dbReference>
<evidence type="ECO:0000256" key="2">
    <source>
        <dbReference type="ARBA" id="ARBA00022692"/>
    </source>
</evidence>
<dbReference type="GeneID" id="300113621"/>
<evidence type="ECO:0000256" key="5">
    <source>
        <dbReference type="ARBA" id="ARBA00022989"/>
    </source>
</evidence>
<keyword evidence="5 7" id="KW-1133">Transmembrane helix</keyword>
<dbReference type="KEGG" id="sky:D0C37_05320"/>
<dbReference type="Gene3D" id="3.40.50.300">
    <property type="entry name" value="P-loop containing nucleotide triphosphate hydrolases"/>
    <property type="match status" value="1"/>
</dbReference>
<name>A0A385D6S9_9ACTN</name>
<dbReference type="PANTHER" id="PTHR43394:SF1">
    <property type="entry name" value="ATP-BINDING CASSETTE SUB-FAMILY B MEMBER 10, MITOCHONDRIAL"/>
    <property type="match status" value="1"/>
</dbReference>
<evidence type="ECO:0000259" key="8">
    <source>
        <dbReference type="PROSITE" id="PS50893"/>
    </source>
</evidence>
<dbReference type="Proteomes" id="UP000259636">
    <property type="component" value="Chromosome"/>
</dbReference>
<dbReference type="RefSeq" id="WP_117348801.1">
    <property type="nucleotide sequence ID" value="NZ_CP031742.1"/>
</dbReference>
<accession>A0A385D6S9</accession>
<evidence type="ECO:0000256" key="7">
    <source>
        <dbReference type="SAM" id="Phobius"/>
    </source>
</evidence>